<accession>A0ABN1TBS8</accession>
<reference evidence="1 2" key="1">
    <citation type="journal article" date="2019" name="Int. J. Syst. Evol. Microbiol.">
        <title>The Global Catalogue of Microorganisms (GCM) 10K type strain sequencing project: providing services to taxonomists for standard genome sequencing and annotation.</title>
        <authorList>
            <consortium name="The Broad Institute Genomics Platform"/>
            <consortium name="The Broad Institute Genome Sequencing Center for Infectious Disease"/>
            <person name="Wu L."/>
            <person name="Ma J."/>
        </authorList>
    </citation>
    <scope>NUCLEOTIDE SEQUENCE [LARGE SCALE GENOMIC DNA]</scope>
    <source>
        <strain evidence="1 2">JCM 13004</strain>
    </source>
</reference>
<organism evidence="1 2">
    <name type="scientific">Kitasatospora nipponensis</name>
    <dbReference type="NCBI Taxonomy" id="258049"/>
    <lineage>
        <taxon>Bacteria</taxon>
        <taxon>Bacillati</taxon>
        <taxon>Actinomycetota</taxon>
        <taxon>Actinomycetes</taxon>
        <taxon>Kitasatosporales</taxon>
        <taxon>Streptomycetaceae</taxon>
        <taxon>Kitasatospora</taxon>
    </lineage>
</organism>
<evidence type="ECO:0000313" key="1">
    <source>
        <dbReference type="EMBL" id="GAA1073604.1"/>
    </source>
</evidence>
<name>A0ABN1TBS8_9ACTN</name>
<gene>
    <name evidence="1" type="ORF">GCM10009665_79340</name>
</gene>
<evidence type="ECO:0000313" key="2">
    <source>
        <dbReference type="Proteomes" id="UP001500037"/>
    </source>
</evidence>
<dbReference type="Proteomes" id="UP001500037">
    <property type="component" value="Unassembled WGS sequence"/>
</dbReference>
<dbReference type="EMBL" id="BAAALF010000528">
    <property type="protein sequence ID" value="GAA1073604.1"/>
    <property type="molecule type" value="Genomic_DNA"/>
</dbReference>
<protein>
    <submittedName>
        <fullName evidence="1">Uncharacterized protein</fullName>
    </submittedName>
</protein>
<comment type="caution">
    <text evidence="1">The sequence shown here is derived from an EMBL/GenBank/DDBJ whole genome shotgun (WGS) entry which is preliminary data.</text>
</comment>
<proteinExistence type="predicted"/>
<keyword evidence="2" id="KW-1185">Reference proteome</keyword>
<sequence>MVSETADQVGAEPAIGRVGQFTQASAALLLRPGERIVQGLAQVCHGSPNPLNIDINHRRENITSIAKVEASGGPVLKFAPTRSRS</sequence>